<evidence type="ECO:0000256" key="2">
    <source>
        <dbReference type="ARBA" id="ARBA00022649"/>
    </source>
</evidence>
<organism evidence="4 5">
    <name type="scientific">Oligella ureolytica</name>
    <dbReference type="NCBI Taxonomy" id="90244"/>
    <lineage>
        <taxon>Bacteria</taxon>
        <taxon>Pseudomonadati</taxon>
        <taxon>Pseudomonadota</taxon>
        <taxon>Betaproteobacteria</taxon>
        <taxon>Burkholderiales</taxon>
        <taxon>Alcaligenaceae</taxon>
        <taxon>Oligella</taxon>
    </lineage>
</organism>
<evidence type="ECO:0000313" key="3">
    <source>
        <dbReference type="EMBL" id="QPT40359.1"/>
    </source>
</evidence>
<evidence type="ECO:0000313" key="4">
    <source>
        <dbReference type="EMBL" id="SUA50805.1"/>
    </source>
</evidence>
<dbReference type="GO" id="GO:0016787">
    <property type="term" value="F:hydrolase activity"/>
    <property type="evidence" value="ECO:0007669"/>
    <property type="project" value="UniProtKB-KW"/>
</dbReference>
<dbReference type="Pfam" id="PF05016">
    <property type="entry name" value="ParE_toxin"/>
    <property type="match status" value="1"/>
</dbReference>
<dbReference type="InterPro" id="IPR035093">
    <property type="entry name" value="RelE/ParE_toxin_dom_sf"/>
</dbReference>
<keyword evidence="4" id="KW-0378">Hydrolase</keyword>
<dbReference type="PANTHER" id="PTHR35601">
    <property type="entry name" value="TOXIN RELE"/>
    <property type="match status" value="1"/>
</dbReference>
<gene>
    <name evidence="4" type="primary">relG_1</name>
    <name evidence="3" type="ORF">I6G29_01675</name>
    <name evidence="4" type="ORF">NCTC11997_00382</name>
</gene>
<protein>
    <submittedName>
        <fullName evidence="4">Toxin RelG</fullName>
        <ecNumber evidence="4">3.1.-.-</ecNumber>
    </submittedName>
    <submittedName>
        <fullName evidence="3">Type II toxin-antitoxin system RelE/ParE family toxin</fullName>
    </submittedName>
</protein>
<dbReference type="OrthoDB" id="5570653at2"/>
<keyword evidence="2" id="KW-1277">Toxin-antitoxin system</keyword>
<dbReference type="Gene3D" id="3.30.2310.20">
    <property type="entry name" value="RelE-like"/>
    <property type="match status" value="1"/>
</dbReference>
<dbReference type="PANTHER" id="PTHR35601:SF1">
    <property type="entry name" value="TOXIN RELE"/>
    <property type="match status" value="1"/>
</dbReference>
<reference evidence="4 5" key="1">
    <citation type="submission" date="2018-06" db="EMBL/GenBank/DDBJ databases">
        <authorList>
            <consortium name="Pathogen Informatics"/>
            <person name="Doyle S."/>
        </authorList>
    </citation>
    <scope>NUCLEOTIDE SEQUENCE [LARGE SCALE GENOMIC DNA]</scope>
    <source>
        <strain evidence="4 5">NCTC11997</strain>
    </source>
</reference>
<dbReference type="Proteomes" id="UP000254603">
    <property type="component" value="Unassembled WGS sequence"/>
</dbReference>
<evidence type="ECO:0000256" key="1">
    <source>
        <dbReference type="ARBA" id="ARBA00006226"/>
    </source>
</evidence>
<evidence type="ECO:0000313" key="6">
    <source>
        <dbReference type="Proteomes" id="UP000594903"/>
    </source>
</evidence>
<dbReference type="EC" id="3.1.-.-" evidence="4"/>
<dbReference type="STRING" id="1122619.GCA_000373745_01416"/>
<evidence type="ECO:0000313" key="5">
    <source>
        <dbReference type="Proteomes" id="UP000254603"/>
    </source>
</evidence>
<dbReference type="RefSeq" id="WP_018574605.1">
    <property type="nucleotide sequence ID" value="NZ_CP065725.1"/>
</dbReference>
<proteinExistence type="inferred from homology"/>
<dbReference type="NCBIfam" id="TIGR02385">
    <property type="entry name" value="RelE_StbE"/>
    <property type="match status" value="1"/>
</dbReference>
<dbReference type="Proteomes" id="UP000594903">
    <property type="component" value="Chromosome"/>
</dbReference>
<dbReference type="AlphaFoldDB" id="A0A378XCJ9"/>
<name>A0A378XCJ9_9BURK</name>
<dbReference type="EMBL" id="CP065725">
    <property type="protein sequence ID" value="QPT40359.1"/>
    <property type="molecule type" value="Genomic_DNA"/>
</dbReference>
<accession>A0A378XCJ9</accession>
<reference evidence="3 6" key="2">
    <citation type="submission" date="2020-12" db="EMBL/GenBank/DDBJ databases">
        <title>FDA dAtabase for Regulatory Grade micrObial Sequences (FDA-ARGOS): Supporting development and validation of Infectious Disease Dx tests.</title>
        <authorList>
            <person name="Sproer C."/>
            <person name="Gronow S."/>
            <person name="Severitt S."/>
            <person name="Schroder I."/>
            <person name="Tallon L."/>
            <person name="Sadzewicz L."/>
            <person name="Zhao X."/>
            <person name="Boylan J."/>
            <person name="Ott S."/>
            <person name="Bowen H."/>
            <person name="Vavikolanu K."/>
            <person name="Mehta A."/>
            <person name="Aluvathingal J."/>
            <person name="Nadendla S."/>
            <person name="Lowell S."/>
            <person name="Myers T."/>
            <person name="Yan Y."/>
            <person name="Sichtig H."/>
        </authorList>
    </citation>
    <scope>NUCLEOTIDE SEQUENCE [LARGE SCALE GENOMIC DNA]</scope>
    <source>
        <strain evidence="3 6">FDAARGOS_872</strain>
    </source>
</reference>
<keyword evidence="6" id="KW-1185">Reference proteome</keyword>
<sequence>MAWKIELTKEVAKKIRKLDKPVAKRLIQFLHERVSTLNNPRDIGEALTGSKLGEFWKYRVGDYRIICKIEDKEITILVVQIGHRKSIYNND</sequence>
<comment type="similarity">
    <text evidence="1">Belongs to the RelE toxin family.</text>
</comment>
<dbReference type="EMBL" id="UGSB01000001">
    <property type="protein sequence ID" value="SUA50805.1"/>
    <property type="molecule type" value="Genomic_DNA"/>
</dbReference>
<dbReference type="SUPFAM" id="SSF143011">
    <property type="entry name" value="RelE-like"/>
    <property type="match status" value="1"/>
</dbReference>
<dbReference type="InterPro" id="IPR007712">
    <property type="entry name" value="RelE/ParE_toxin"/>
</dbReference>